<organism evidence="2 3">
    <name type="scientific">Streptomyces lycii</name>
    <dbReference type="NCBI Taxonomy" id="2654337"/>
    <lineage>
        <taxon>Bacteria</taxon>
        <taxon>Bacillati</taxon>
        <taxon>Actinomycetota</taxon>
        <taxon>Actinomycetes</taxon>
        <taxon>Kitasatosporales</taxon>
        <taxon>Streptomycetaceae</taxon>
        <taxon>Streptomyces</taxon>
    </lineage>
</organism>
<accession>A0ABQ7FKT6</accession>
<evidence type="ECO:0000313" key="2">
    <source>
        <dbReference type="EMBL" id="KAF4408396.1"/>
    </source>
</evidence>
<protein>
    <recommendedName>
        <fullName evidence="4">Peptidase M43 pregnancy-associated plasma-A domain-containing protein</fullName>
    </recommendedName>
</protein>
<feature type="signal peptide" evidence="1">
    <location>
        <begin position="1"/>
        <end position="29"/>
    </location>
</feature>
<keyword evidence="1" id="KW-0732">Signal</keyword>
<dbReference type="EMBL" id="WHPN01000275">
    <property type="protein sequence ID" value="KAF4408396.1"/>
    <property type="molecule type" value="Genomic_DNA"/>
</dbReference>
<evidence type="ECO:0000313" key="3">
    <source>
        <dbReference type="Proteomes" id="UP000621266"/>
    </source>
</evidence>
<feature type="chain" id="PRO_5045828190" description="Peptidase M43 pregnancy-associated plasma-A domain-containing protein" evidence="1">
    <location>
        <begin position="30"/>
        <end position="378"/>
    </location>
</feature>
<reference evidence="2 3" key="1">
    <citation type="submission" date="2019-10" db="EMBL/GenBank/DDBJ databases">
        <title>Streptomyces tenebrisbrunneis sp.nov., an endogenous actinomycete isolated from of Lycium ruthenicum.</title>
        <authorList>
            <person name="Ma L."/>
        </authorList>
    </citation>
    <scope>NUCLEOTIDE SEQUENCE [LARGE SCALE GENOMIC DNA]</scope>
    <source>
        <strain evidence="2 3">TRM 66187</strain>
    </source>
</reference>
<proteinExistence type="predicted"/>
<keyword evidence="3" id="KW-1185">Reference proteome</keyword>
<evidence type="ECO:0008006" key="4">
    <source>
        <dbReference type="Google" id="ProtNLM"/>
    </source>
</evidence>
<evidence type="ECO:0000256" key="1">
    <source>
        <dbReference type="SAM" id="SignalP"/>
    </source>
</evidence>
<sequence length="378" mass="39258">MKRAGVLSGLLGAALALAGTVVPSSTASAAAPPAAAGAAASPAAACIGDDGGTKKVQVLYVRSPAGADRYAEMADDFNQMANQVGNVVNKSALKTGGELNIRYARNADCSVGIGNVVVSSTTNIMDFDAIVRDLESKGYDRTDRKYLVFAQTAAFCGLAARGTFDSGPSYAMVGTGCWSWNAAGHELLHTLGAVNPDAPHGTPGGHCWDDPDIMCYDDDGKPATYPLQDLCPKAFGDDIDCNSDDYFSAHPPAGTWLADHPRSNVAKSPFLTTSTKYHVLYTGEKTVATARAGATAYVTKYQSEAGWTAKAKVVTSSGSPFHSSVLAVRTSAGTRYVPPAGVPRGSAAHVTIDMDTVLDVKLCQGNATAKSGCTATWW</sequence>
<gene>
    <name evidence="2" type="ORF">GCU69_14485</name>
</gene>
<dbReference type="RefSeq" id="WP_143671052.1">
    <property type="nucleotide sequence ID" value="NZ_WHPN01000275.1"/>
</dbReference>
<dbReference type="Proteomes" id="UP000621266">
    <property type="component" value="Unassembled WGS sequence"/>
</dbReference>
<name>A0ABQ7FKT6_9ACTN</name>
<comment type="caution">
    <text evidence="2">The sequence shown here is derived from an EMBL/GenBank/DDBJ whole genome shotgun (WGS) entry which is preliminary data.</text>
</comment>